<evidence type="ECO:0000256" key="2">
    <source>
        <dbReference type="ARBA" id="ARBA00008163"/>
    </source>
</evidence>
<proteinExistence type="inferred from homology"/>
<keyword evidence="4" id="KW-0812">Transmembrane</keyword>
<gene>
    <name evidence="9" type="ORF">ABOZ73_14720</name>
</gene>
<evidence type="ECO:0000256" key="4">
    <source>
        <dbReference type="ARBA" id="ARBA00022692"/>
    </source>
</evidence>
<feature type="signal peptide" evidence="8">
    <location>
        <begin position="1"/>
        <end position="25"/>
    </location>
</feature>
<comment type="similarity">
    <text evidence="2">Belongs to the OmpP1/FadL family.</text>
</comment>
<evidence type="ECO:0000256" key="3">
    <source>
        <dbReference type="ARBA" id="ARBA00022452"/>
    </source>
</evidence>
<dbReference type="Pfam" id="PF03349">
    <property type="entry name" value="Toluene_X"/>
    <property type="match status" value="1"/>
</dbReference>
<reference evidence="9" key="1">
    <citation type="submission" date="2024-06" db="EMBL/GenBank/DDBJ databases">
        <title>Caulobacter inopinatus, sp. nov.</title>
        <authorList>
            <person name="Donachie S.P."/>
        </authorList>
    </citation>
    <scope>NUCLEOTIDE SEQUENCE</scope>
    <source>
        <strain evidence="9">73W</strain>
    </source>
</reference>
<evidence type="ECO:0000256" key="8">
    <source>
        <dbReference type="SAM" id="SignalP"/>
    </source>
</evidence>
<dbReference type="PANTHER" id="PTHR35093:SF8">
    <property type="entry name" value="OUTER MEMBRANE PROTEIN NMB0088-RELATED"/>
    <property type="match status" value="1"/>
</dbReference>
<comment type="subcellular location">
    <subcellularLocation>
        <location evidence="1">Cell outer membrane</location>
        <topology evidence="1">Multi-pass membrane protein</topology>
    </subcellularLocation>
</comment>
<protein>
    <submittedName>
        <fullName evidence="9">Outer membrane protein transport protein</fullName>
    </submittedName>
</protein>
<dbReference type="RefSeq" id="WP_369058891.1">
    <property type="nucleotide sequence ID" value="NZ_CP158375.1"/>
</dbReference>
<keyword evidence="5 8" id="KW-0732">Signal</keyword>
<dbReference type="PANTHER" id="PTHR35093">
    <property type="entry name" value="OUTER MEMBRANE PROTEIN NMB0088-RELATED"/>
    <property type="match status" value="1"/>
</dbReference>
<dbReference type="SUPFAM" id="SSF56935">
    <property type="entry name" value="Porins"/>
    <property type="match status" value="1"/>
</dbReference>
<accession>A0AB39KQQ4</accession>
<keyword evidence="7" id="KW-0998">Cell outer membrane</keyword>
<organism evidence="9">
    <name type="scientific">Caulobacter sp. 73W</name>
    <dbReference type="NCBI Taxonomy" id="3161137"/>
    <lineage>
        <taxon>Bacteria</taxon>
        <taxon>Pseudomonadati</taxon>
        <taxon>Pseudomonadota</taxon>
        <taxon>Alphaproteobacteria</taxon>
        <taxon>Caulobacterales</taxon>
        <taxon>Caulobacteraceae</taxon>
        <taxon>Caulobacter</taxon>
    </lineage>
</organism>
<dbReference type="Gene3D" id="2.40.160.60">
    <property type="entry name" value="Outer membrane protein transport protein (OMPP1/FadL/TodX)"/>
    <property type="match status" value="1"/>
</dbReference>
<keyword evidence="3" id="KW-1134">Transmembrane beta strand</keyword>
<dbReference type="GO" id="GO:0015483">
    <property type="term" value="F:long-chain fatty acid transporting porin activity"/>
    <property type="evidence" value="ECO:0007669"/>
    <property type="project" value="TreeGrafter"/>
</dbReference>
<evidence type="ECO:0000256" key="1">
    <source>
        <dbReference type="ARBA" id="ARBA00004571"/>
    </source>
</evidence>
<evidence type="ECO:0000256" key="5">
    <source>
        <dbReference type="ARBA" id="ARBA00022729"/>
    </source>
</evidence>
<feature type="chain" id="PRO_5044309733" evidence="8">
    <location>
        <begin position="26"/>
        <end position="434"/>
    </location>
</feature>
<evidence type="ECO:0000313" key="9">
    <source>
        <dbReference type="EMBL" id="XDO96035.1"/>
    </source>
</evidence>
<sequence length="434" mass="45421">MSSPKLILALGVASAALVAASQASAAGFYLQEQSVRGTGRAYSGEVADRGAASLWWNPAAIAGIQNNEVYGGMSLVMVDSEVSNTGSTIDRVAPGVPVLPVGGDQRAYDPIKGGIVPNLSGAFRVTDRLAVGVSTYAPYNFTTAYSGDSFTRYDALKSRLMTANIQGTAAYRVTDWLDVGVGVNAIYADATLTSAYPNVSPLQPDGRSELTGDGWDFGWNAGVQLHPTNTLTIGASYRSEVKHTLDGSVVVSGLLAPAAAANMDVAGKAKITTPWIATLGARWAVTDKLTLNAQAQRIGWGEFDAIRVSYAGGGFESDQNYKDVTSGGVGFDYAVNEKLTVRAGVQYDPTPTPDIGRTARVPDGDRWLYGAGATINLKPNLALDVAGAYIAFDEAEIVRDDVIFGGTPLATPVALRGKAEGSGVIMAAGMRWTF</sequence>
<dbReference type="GO" id="GO:0009279">
    <property type="term" value="C:cell outer membrane"/>
    <property type="evidence" value="ECO:0007669"/>
    <property type="project" value="UniProtKB-SubCell"/>
</dbReference>
<keyword evidence="6" id="KW-0472">Membrane</keyword>
<dbReference type="InterPro" id="IPR005017">
    <property type="entry name" value="OMPP1/FadL/TodX"/>
</dbReference>
<name>A0AB39KQQ4_9CAUL</name>
<evidence type="ECO:0000256" key="7">
    <source>
        <dbReference type="ARBA" id="ARBA00023237"/>
    </source>
</evidence>
<evidence type="ECO:0000256" key="6">
    <source>
        <dbReference type="ARBA" id="ARBA00023136"/>
    </source>
</evidence>
<dbReference type="EMBL" id="CP158375">
    <property type="protein sequence ID" value="XDO96035.1"/>
    <property type="molecule type" value="Genomic_DNA"/>
</dbReference>
<dbReference type="AlphaFoldDB" id="A0AB39KQQ4"/>